<dbReference type="EMBL" id="AP019302">
    <property type="protein sequence ID" value="BBH06253.1"/>
    <property type="molecule type" value="Genomic_DNA"/>
</dbReference>
<organism evidence="2">
    <name type="scientific">Prunus dulcis</name>
    <name type="common">Almond</name>
    <name type="synonym">Amygdalus dulcis</name>
    <dbReference type="NCBI Taxonomy" id="3755"/>
    <lineage>
        <taxon>Eukaryota</taxon>
        <taxon>Viridiplantae</taxon>
        <taxon>Streptophyta</taxon>
        <taxon>Embryophyta</taxon>
        <taxon>Tracheophyta</taxon>
        <taxon>Spermatophyta</taxon>
        <taxon>Magnoliopsida</taxon>
        <taxon>eudicotyledons</taxon>
        <taxon>Gunneridae</taxon>
        <taxon>Pentapetalae</taxon>
        <taxon>rosids</taxon>
        <taxon>fabids</taxon>
        <taxon>Rosales</taxon>
        <taxon>Rosaceae</taxon>
        <taxon>Amygdaloideae</taxon>
        <taxon>Amygdaleae</taxon>
        <taxon>Prunus</taxon>
    </lineage>
</organism>
<reference evidence="2" key="1">
    <citation type="journal article" date="2019" name="Science">
        <title>Mutation of a bHLH transcription factor allowed almond domestication.</title>
        <authorList>
            <person name="Sanchez-Perez R."/>
            <person name="Pavan S."/>
            <person name="Mazzeo R."/>
            <person name="Moldovan C."/>
            <person name="Aiese Cigliano R."/>
            <person name="Del Cueto J."/>
            <person name="Ricciardi F."/>
            <person name="Lotti C."/>
            <person name="Ricciardi L."/>
            <person name="Dicenta F."/>
            <person name="Lopez-Marques R.L."/>
            <person name="Lindberg Moller B."/>
        </authorList>
    </citation>
    <scope>NUCLEOTIDE SEQUENCE</scope>
</reference>
<sequence>FYTPFLSPPVTFSLLPLSPSRDLGSCDPSPSKGRPGHHRPIGTYGSAFVSPSQPDRSQPRGPLSWPENHVFRGGSCKATRTSSSKFSFVSPPNRSSKASEVQPISMRKLQRVKLAWTICREGRGIHHRANHSFRAKGNSAEFSAEV</sequence>
<accession>A0A4Y1RR79</accession>
<evidence type="ECO:0000256" key="1">
    <source>
        <dbReference type="SAM" id="MobiDB-lite"/>
    </source>
</evidence>
<feature type="region of interest" description="Disordered" evidence="1">
    <location>
        <begin position="18"/>
        <end position="102"/>
    </location>
</feature>
<proteinExistence type="predicted"/>
<evidence type="ECO:0000313" key="2">
    <source>
        <dbReference type="EMBL" id="BBH06253.1"/>
    </source>
</evidence>
<name>A0A4Y1RR79_PRUDU</name>
<protein>
    <submittedName>
        <fullName evidence="2">Uncharacterized protein</fullName>
    </submittedName>
</protein>
<dbReference type="AlphaFoldDB" id="A0A4Y1RR79"/>
<feature type="compositionally biased region" description="Polar residues" evidence="1">
    <location>
        <begin position="78"/>
        <end position="99"/>
    </location>
</feature>
<feature type="non-terminal residue" evidence="2">
    <location>
        <position position="1"/>
    </location>
</feature>
<gene>
    <name evidence="2" type="ORF">Prudu_017844</name>
</gene>